<dbReference type="Pfam" id="PF00440">
    <property type="entry name" value="TetR_N"/>
    <property type="match status" value="1"/>
</dbReference>
<dbReference type="InterPro" id="IPR050109">
    <property type="entry name" value="HTH-type_TetR-like_transc_reg"/>
</dbReference>
<keyword evidence="2 4" id="KW-0238">DNA-binding</keyword>
<name>A0ABY5YUC4_9MICC</name>
<feature type="DNA-binding region" description="H-T-H motif" evidence="4">
    <location>
        <begin position="30"/>
        <end position="49"/>
    </location>
</feature>
<accession>A0ABY5YUC4</accession>
<gene>
    <name evidence="6" type="ORF">N2K95_07655</name>
</gene>
<protein>
    <submittedName>
        <fullName evidence="6">TetR/AcrR family transcriptional regulator</fullName>
    </submittedName>
</protein>
<evidence type="ECO:0000256" key="3">
    <source>
        <dbReference type="ARBA" id="ARBA00023163"/>
    </source>
</evidence>
<dbReference type="InterPro" id="IPR001647">
    <property type="entry name" value="HTH_TetR"/>
</dbReference>
<evidence type="ECO:0000256" key="1">
    <source>
        <dbReference type="ARBA" id="ARBA00023015"/>
    </source>
</evidence>
<evidence type="ECO:0000256" key="4">
    <source>
        <dbReference type="PROSITE-ProRule" id="PRU00335"/>
    </source>
</evidence>
<evidence type="ECO:0000313" key="6">
    <source>
        <dbReference type="EMBL" id="UWX98508.1"/>
    </source>
</evidence>
<dbReference type="EMBL" id="CP104275">
    <property type="protein sequence ID" value="UWX98508.1"/>
    <property type="molecule type" value="Genomic_DNA"/>
</dbReference>
<reference evidence="6" key="1">
    <citation type="submission" date="2022-09" db="EMBL/GenBank/DDBJ databases">
        <title>Novel species in genus Arthrobacter.</title>
        <authorList>
            <person name="Liu Y."/>
        </authorList>
    </citation>
    <scope>NUCLEOTIDE SEQUENCE</scope>
    <source>
        <strain evidence="6">Zg-Y815</strain>
    </source>
</reference>
<dbReference type="PROSITE" id="PS50977">
    <property type="entry name" value="HTH_TETR_2"/>
    <property type="match status" value="1"/>
</dbReference>
<dbReference type="RefSeq" id="WP_260653589.1">
    <property type="nucleotide sequence ID" value="NZ_CP104275.1"/>
</dbReference>
<dbReference type="PANTHER" id="PTHR30055:SF234">
    <property type="entry name" value="HTH-TYPE TRANSCRIPTIONAL REGULATOR BETI"/>
    <property type="match status" value="1"/>
</dbReference>
<dbReference type="PANTHER" id="PTHR30055">
    <property type="entry name" value="HTH-TYPE TRANSCRIPTIONAL REGULATOR RUTR"/>
    <property type="match status" value="1"/>
</dbReference>
<keyword evidence="1" id="KW-0805">Transcription regulation</keyword>
<organism evidence="6 7">
    <name type="scientific">Arthrobacter zhaoxinii</name>
    <dbReference type="NCBI Taxonomy" id="2964616"/>
    <lineage>
        <taxon>Bacteria</taxon>
        <taxon>Bacillati</taxon>
        <taxon>Actinomycetota</taxon>
        <taxon>Actinomycetes</taxon>
        <taxon>Micrococcales</taxon>
        <taxon>Micrococcaceae</taxon>
        <taxon>Arthrobacter</taxon>
    </lineage>
</organism>
<evidence type="ECO:0000313" key="7">
    <source>
        <dbReference type="Proteomes" id="UP001059859"/>
    </source>
</evidence>
<dbReference type="SUPFAM" id="SSF46689">
    <property type="entry name" value="Homeodomain-like"/>
    <property type="match status" value="1"/>
</dbReference>
<evidence type="ECO:0000259" key="5">
    <source>
        <dbReference type="PROSITE" id="PS50977"/>
    </source>
</evidence>
<dbReference type="Gene3D" id="1.10.357.10">
    <property type="entry name" value="Tetracycline Repressor, domain 2"/>
    <property type="match status" value="1"/>
</dbReference>
<proteinExistence type="predicted"/>
<keyword evidence="3" id="KW-0804">Transcription</keyword>
<keyword evidence="7" id="KW-1185">Reference proteome</keyword>
<feature type="domain" description="HTH tetR-type" evidence="5">
    <location>
        <begin position="6"/>
        <end position="67"/>
    </location>
</feature>
<dbReference type="InterPro" id="IPR009057">
    <property type="entry name" value="Homeodomain-like_sf"/>
</dbReference>
<dbReference type="Proteomes" id="UP001059859">
    <property type="component" value="Chromosome"/>
</dbReference>
<sequence length="221" mass="24179">MGQHGEKARETLLDAAEELFARYGIDAVSNRRIAEHAGTANHSAVAYHFGGRDELMEALITRHLEDTHRRRAALTEQLDDDGAALHDLLACLILPWVDHLASLPVPSWRARFLHQMRAVPSMKALLNRTAVASPVTEDLIRRTAAAVGDIPTSVLHGRSWILGSMTIGVCSEYESRIHDGAETPNWTGVGYFLIDSCAGMLSAPVTHPGDFITQPSPVFLL</sequence>
<evidence type="ECO:0000256" key="2">
    <source>
        <dbReference type="ARBA" id="ARBA00023125"/>
    </source>
</evidence>